<evidence type="ECO:0000313" key="2">
    <source>
        <dbReference type="Proteomes" id="UP000255355"/>
    </source>
</evidence>
<keyword evidence="2" id="KW-1185">Reference proteome</keyword>
<accession>A0A370GUW6</accession>
<name>A0A370GUW6_9NOCA</name>
<sequence length="58" mass="5826">MRVPTGVSSVAFELDALEGLSNLQLALGIGDAELEVHSVLGCADQSHGITGRGMSSAG</sequence>
<evidence type="ECO:0000313" key="1">
    <source>
        <dbReference type="EMBL" id="RDI46364.1"/>
    </source>
</evidence>
<dbReference type="Proteomes" id="UP000255355">
    <property type="component" value="Unassembled WGS sequence"/>
</dbReference>
<gene>
    <name evidence="1" type="ORF">DFR68_111122</name>
</gene>
<proteinExistence type="predicted"/>
<protein>
    <submittedName>
        <fullName evidence="1">Uncharacterized protein</fullName>
    </submittedName>
</protein>
<reference evidence="1 2" key="1">
    <citation type="submission" date="2018-07" db="EMBL/GenBank/DDBJ databases">
        <title>Genomic Encyclopedia of Type Strains, Phase IV (KMG-IV): sequencing the most valuable type-strain genomes for metagenomic binning, comparative biology and taxonomic classification.</title>
        <authorList>
            <person name="Goeker M."/>
        </authorList>
    </citation>
    <scope>NUCLEOTIDE SEQUENCE [LARGE SCALE GENOMIC DNA]</scope>
    <source>
        <strain evidence="1 2">DSM 44952</strain>
    </source>
</reference>
<comment type="caution">
    <text evidence="1">The sequence shown here is derived from an EMBL/GenBank/DDBJ whole genome shotgun (WGS) entry which is preliminary data.</text>
</comment>
<dbReference type="AlphaFoldDB" id="A0A370GUW6"/>
<organism evidence="1 2">
    <name type="scientific">Nocardia mexicana</name>
    <dbReference type="NCBI Taxonomy" id="279262"/>
    <lineage>
        <taxon>Bacteria</taxon>
        <taxon>Bacillati</taxon>
        <taxon>Actinomycetota</taxon>
        <taxon>Actinomycetes</taxon>
        <taxon>Mycobacteriales</taxon>
        <taxon>Nocardiaceae</taxon>
        <taxon>Nocardia</taxon>
    </lineage>
</organism>
<dbReference type="EMBL" id="QQAZ01000011">
    <property type="protein sequence ID" value="RDI46364.1"/>
    <property type="molecule type" value="Genomic_DNA"/>
</dbReference>